<dbReference type="STRING" id="1333998.M2A_1313"/>
<feature type="compositionally biased region" description="Low complexity" evidence="1">
    <location>
        <begin position="258"/>
        <end position="282"/>
    </location>
</feature>
<dbReference type="Pfam" id="PF04344">
    <property type="entry name" value="CheZ"/>
    <property type="match status" value="1"/>
</dbReference>
<keyword evidence="3" id="KW-1185">Reference proteome</keyword>
<dbReference type="InterPro" id="IPR007439">
    <property type="entry name" value="Chemotax_Pase_CheZ"/>
</dbReference>
<evidence type="ECO:0000313" key="3">
    <source>
        <dbReference type="Proteomes" id="UP000028702"/>
    </source>
</evidence>
<name>A0A081B9U6_9HYPH</name>
<dbReference type="AlphaFoldDB" id="A0A081B9U6"/>
<sequence length="301" mass="32767">MSEPAAAQRAQRSEDAEFEAIEQAVLDTPRGRWFLKEYARRNRHADTRELAGAIEKLGRAALVSAEQTHLDVMRRELQEMSASIQQTRSEIAAIKPADEASENRIMAATEELDAIVTATERATSDILGAAERLQEIGEKLRAHGVDEELCDEIDTHATNIFMACSFQDITGQRTTKVVNVLRYLEQRVNAMIQIWGVSNKDGLQAPEIKAMDQRPDAHLLNGPQAEGQGVDQAMIDAMLDGDAATLGEKIDKVAAAMEAAAPETSAQPPAAAEKAPAPAEAKLPAEEDTPIDQEDIDALFD</sequence>
<protein>
    <submittedName>
        <fullName evidence="2">Conserved protein</fullName>
    </submittedName>
</protein>
<gene>
    <name evidence="2" type="ORF">M2A_1313</name>
</gene>
<comment type="caution">
    <text evidence="2">The sequence shown here is derived from an EMBL/GenBank/DDBJ whole genome shotgun (WGS) entry which is preliminary data.</text>
</comment>
<dbReference type="SUPFAM" id="SSF75708">
    <property type="entry name" value="Chemotaxis phosphatase CheZ"/>
    <property type="match status" value="1"/>
</dbReference>
<dbReference type="RefSeq" id="WP_052379256.1">
    <property type="nucleotide sequence ID" value="NZ_BBIO01000005.1"/>
</dbReference>
<reference evidence="2 3" key="1">
    <citation type="submission" date="2014-07" db="EMBL/GenBank/DDBJ databases">
        <title>Tepidicaulis marinum gen. nov., sp. nov., a novel marine bacterium denitrifying nitrate to nitrous oxide strictly under microaerobic conditions.</title>
        <authorList>
            <person name="Takeuchi M."/>
            <person name="Yamagishi T."/>
            <person name="Kamagata Y."/>
            <person name="Oshima K."/>
            <person name="Hattori M."/>
            <person name="Katayama T."/>
            <person name="Hanada S."/>
            <person name="Tamaki H."/>
            <person name="Marumo K."/>
            <person name="Maeda H."/>
            <person name="Nedachi M."/>
            <person name="Iwasaki W."/>
            <person name="Suwa Y."/>
            <person name="Sakata S."/>
        </authorList>
    </citation>
    <scope>NUCLEOTIDE SEQUENCE [LARGE SCALE GENOMIC DNA]</scope>
    <source>
        <strain evidence="2 3">MA2</strain>
    </source>
</reference>
<dbReference type="Proteomes" id="UP000028702">
    <property type="component" value="Unassembled WGS sequence"/>
</dbReference>
<evidence type="ECO:0000256" key="1">
    <source>
        <dbReference type="SAM" id="MobiDB-lite"/>
    </source>
</evidence>
<organism evidence="2 3">
    <name type="scientific">Tepidicaulis marinus</name>
    <dbReference type="NCBI Taxonomy" id="1333998"/>
    <lineage>
        <taxon>Bacteria</taxon>
        <taxon>Pseudomonadati</taxon>
        <taxon>Pseudomonadota</taxon>
        <taxon>Alphaproteobacteria</taxon>
        <taxon>Hyphomicrobiales</taxon>
        <taxon>Parvibaculaceae</taxon>
        <taxon>Tepidicaulis</taxon>
    </lineage>
</organism>
<feature type="compositionally biased region" description="Acidic residues" evidence="1">
    <location>
        <begin position="286"/>
        <end position="301"/>
    </location>
</feature>
<dbReference type="GO" id="GO:0050920">
    <property type="term" value="P:regulation of chemotaxis"/>
    <property type="evidence" value="ECO:0007669"/>
    <property type="project" value="InterPro"/>
</dbReference>
<evidence type="ECO:0000313" key="2">
    <source>
        <dbReference type="EMBL" id="GAK44814.1"/>
    </source>
</evidence>
<dbReference type="EMBL" id="BBIO01000005">
    <property type="protein sequence ID" value="GAK44814.1"/>
    <property type="molecule type" value="Genomic_DNA"/>
</dbReference>
<proteinExistence type="predicted"/>
<dbReference type="GO" id="GO:0003824">
    <property type="term" value="F:catalytic activity"/>
    <property type="evidence" value="ECO:0007669"/>
    <property type="project" value="InterPro"/>
</dbReference>
<dbReference type="Gene3D" id="1.10.287.500">
    <property type="entry name" value="Helix hairpin bin"/>
    <property type="match status" value="1"/>
</dbReference>
<dbReference type="eggNOG" id="COG3143">
    <property type="taxonomic scope" value="Bacteria"/>
</dbReference>
<dbReference type="GO" id="GO:0009288">
    <property type="term" value="C:bacterial-type flagellum"/>
    <property type="evidence" value="ECO:0007669"/>
    <property type="project" value="InterPro"/>
</dbReference>
<accession>A0A081B9U6</accession>
<feature type="region of interest" description="Disordered" evidence="1">
    <location>
        <begin position="258"/>
        <end position="301"/>
    </location>
</feature>